<dbReference type="Gene3D" id="3.30.420.10">
    <property type="entry name" value="Ribonuclease H-like superfamily/Ribonuclease H"/>
    <property type="match status" value="1"/>
</dbReference>
<dbReference type="GO" id="GO:0046872">
    <property type="term" value="F:metal ion binding"/>
    <property type="evidence" value="ECO:0007669"/>
    <property type="project" value="UniProtKB-KW"/>
</dbReference>
<dbReference type="InterPro" id="IPR036397">
    <property type="entry name" value="RNaseH_sf"/>
</dbReference>
<dbReference type="Pfam" id="PF25597">
    <property type="entry name" value="SH3_retrovirus"/>
    <property type="match status" value="1"/>
</dbReference>
<dbReference type="OrthoDB" id="1752253at2759"/>
<evidence type="ECO:0000259" key="4">
    <source>
        <dbReference type="PROSITE" id="PS50994"/>
    </source>
</evidence>
<feature type="domain" description="Integrase catalytic" evidence="4">
    <location>
        <begin position="264"/>
        <end position="405"/>
    </location>
</feature>
<dbReference type="GO" id="GO:0015074">
    <property type="term" value="P:DNA integration"/>
    <property type="evidence" value="ECO:0007669"/>
    <property type="project" value="InterPro"/>
</dbReference>
<dbReference type="InterPro" id="IPR039537">
    <property type="entry name" value="Retrotran_Ty1/copia-like"/>
</dbReference>
<feature type="compositionally biased region" description="Low complexity" evidence="3">
    <location>
        <begin position="241"/>
        <end position="252"/>
    </location>
</feature>
<keyword evidence="1" id="KW-0479">Metal-binding</keyword>
<evidence type="ECO:0000256" key="1">
    <source>
        <dbReference type="ARBA" id="ARBA00022723"/>
    </source>
</evidence>
<dbReference type="AlphaFoldDB" id="A0A438JDI3"/>
<accession>A0A438JDI3</accession>
<dbReference type="InterPro" id="IPR043502">
    <property type="entry name" value="DNA/RNA_pol_sf"/>
</dbReference>
<dbReference type="PANTHER" id="PTHR42648:SF28">
    <property type="entry name" value="TRANSPOSON-ENCODED PROTEIN WITH RIBONUCLEASE H-LIKE AND RETROVIRUS ZINC FINGER-LIKE DOMAINS"/>
    <property type="match status" value="1"/>
</dbReference>
<sequence>MRESGYTPMDAAHPVGHGMHGTVGDEGVHGWLKIRKMGFAPFHNLKSFNINSEVPELRGDNFKIWKERILLQLGCMDIDYAIRKDEPHKIIDTSTPEQILLYERWEKSNHLSVMYIKIKISAGIRGSIEQHENVRELLEAIDEQFITSDKALASTLIMKFTSLKLTGIRGVREHIMEMRDIVAQLKKLEYGPFKISYNTHKDKWSINELMTMRVQEEGRLMLEQGESAMLVMQRKGKKGKSQASQKGKQQISPKSDIKKDEKYDFSRYMYLYILHNKHEALDAFKVFKAEVEKQYGKQIKIVRSDRGGEYYGRYLEDGQSPGPFAKFLQEHGIVAQYTMPGSRDQNGVAERRNQTLLDMVRSMLSSSKLPKFLWIEALKTAVYILNRVPTKVVPKMPFELLKGWKPSLRHMRVRGCSSEVRIYNPQEKKLDPRTISGYVIGYAEKSKGYRFNCPSHNTRIVESRNAKFLEYDLVGGSDQFRNIVSDIDHIESQPSTSSDRLFIFHNTPQVQTGVERTIDEVQPVIEVPQVVDNIPIDQVDQELPNTSEQQVEPHTSSKDIGATLRRSARTKRSEIPNDYVVYLQECDYNIGAENDLESLSQAMSCKESELWYNAMKDEMSSMKCNDVWDLVELPNGAKTIGCKWVFKTKKDSLGNIERYKARLVAKGFTQKEGIDYTETFSPLEEEVYMKQPEGFPSSDGEQLVCKLKKSIYGLKQASRQWKQMKNIPYAYAIGSLMYAQVCTRPDIAFVVGMLGRYQSNSGIDHWKAAKKVMRHLQGTKDYKLMYKRTSNLKVVGYSDSDFAGCVDSCKSTSGYIFILAGGAISWRSIKQAMTATSTMEAEFISCFEATSHGVWLKSFISRLRVMDSISRPLSIYCDNLATVFMAKNNKSGSRSKHINIKYLAIRERVKENKVVIEHISTELMIVDPLTKGMPPLKFKDHDIKLKVWTKWENVIITHVISTFTTMKGNTPSIGDHQGLETDYSNLNQWLECMHDLLQEMGWKIVWQESFKYPRKHSRLWIHEDISDALTRNTGTEVVEGIVLDLSASKELHVLETQEVSRGPRCMKHLSELSLEGTAIK</sequence>
<evidence type="ECO:0000313" key="5">
    <source>
        <dbReference type="EMBL" id="RVX07009.1"/>
    </source>
</evidence>
<feature type="region of interest" description="Disordered" evidence="3">
    <location>
        <begin position="544"/>
        <end position="569"/>
    </location>
</feature>
<dbReference type="Proteomes" id="UP000288805">
    <property type="component" value="Unassembled WGS sequence"/>
</dbReference>
<reference evidence="5 6" key="1">
    <citation type="journal article" date="2018" name="PLoS Genet.">
        <title>Population sequencing reveals clonal diversity and ancestral inbreeding in the grapevine cultivar Chardonnay.</title>
        <authorList>
            <person name="Roach M.J."/>
            <person name="Johnson D.L."/>
            <person name="Bohlmann J."/>
            <person name="van Vuuren H.J."/>
            <person name="Jones S.J."/>
            <person name="Pretorius I.S."/>
            <person name="Schmidt S.A."/>
            <person name="Borneman A.R."/>
        </authorList>
    </citation>
    <scope>NUCLEOTIDE SEQUENCE [LARGE SCALE GENOMIC DNA]</scope>
    <source>
        <strain evidence="6">cv. Chardonnay</strain>
        <tissue evidence="5">Leaf</tissue>
    </source>
</reference>
<evidence type="ECO:0000256" key="2">
    <source>
        <dbReference type="ARBA" id="ARBA00022801"/>
    </source>
</evidence>
<protein>
    <submittedName>
        <fullName evidence="5">Retrovirus-related Pol polyprotein from transposon TNT 1-94</fullName>
    </submittedName>
</protein>
<feature type="region of interest" description="Disordered" evidence="3">
    <location>
        <begin position="233"/>
        <end position="256"/>
    </location>
</feature>
<comment type="caution">
    <text evidence="5">The sequence shown here is derived from an EMBL/GenBank/DDBJ whole genome shotgun (WGS) entry which is preliminary data.</text>
</comment>
<evidence type="ECO:0000313" key="6">
    <source>
        <dbReference type="Proteomes" id="UP000288805"/>
    </source>
</evidence>
<dbReference type="EMBL" id="QGNW01000048">
    <property type="protein sequence ID" value="RVX07009.1"/>
    <property type="molecule type" value="Genomic_DNA"/>
</dbReference>
<dbReference type="SUPFAM" id="SSF56672">
    <property type="entry name" value="DNA/RNA polymerases"/>
    <property type="match status" value="1"/>
</dbReference>
<dbReference type="PROSITE" id="PS50994">
    <property type="entry name" value="INTEGRASE"/>
    <property type="match status" value="1"/>
</dbReference>
<gene>
    <name evidence="5" type="primary">POLX_1941</name>
    <name evidence="5" type="ORF">CK203_030508</name>
</gene>
<dbReference type="GO" id="GO:0016787">
    <property type="term" value="F:hydrolase activity"/>
    <property type="evidence" value="ECO:0007669"/>
    <property type="project" value="UniProtKB-KW"/>
</dbReference>
<dbReference type="InterPro" id="IPR057670">
    <property type="entry name" value="SH3_retrovirus"/>
</dbReference>
<feature type="compositionally biased region" description="Polar residues" evidence="3">
    <location>
        <begin position="544"/>
        <end position="554"/>
    </location>
</feature>
<keyword evidence="2" id="KW-0378">Hydrolase</keyword>
<name>A0A438JDI3_VITVI</name>
<proteinExistence type="predicted"/>
<dbReference type="InterPro" id="IPR012337">
    <property type="entry name" value="RNaseH-like_sf"/>
</dbReference>
<dbReference type="GO" id="GO:0003676">
    <property type="term" value="F:nucleic acid binding"/>
    <property type="evidence" value="ECO:0007669"/>
    <property type="project" value="InterPro"/>
</dbReference>
<dbReference type="CDD" id="cd09272">
    <property type="entry name" value="RNase_HI_RT_Ty1"/>
    <property type="match status" value="1"/>
</dbReference>
<dbReference type="Pfam" id="PF07727">
    <property type="entry name" value="RVT_2"/>
    <property type="match status" value="1"/>
</dbReference>
<dbReference type="SUPFAM" id="SSF53098">
    <property type="entry name" value="Ribonuclease H-like"/>
    <property type="match status" value="1"/>
</dbReference>
<organism evidence="5 6">
    <name type="scientific">Vitis vinifera</name>
    <name type="common">Grape</name>
    <dbReference type="NCBI Taxonomy" id="29760"/>
    <lineage>
        <taxon>Eukaryota</taxon>
        <taxon>Viridiplantae</taxon>
        <taxon>Streptophyta</taxon>
        <taxon>Embryophyta</taxon>
        <taxon>Tracheophyta</taxon>
        <taxon>Spermatophyta</taxon>
        <taxon>Magnoliopsida</taxon>
        <taxon>eudicotyledons</taxon>
        <taxon>Gunneridae</taxon>
        <taxon>Pentapetalae</taxon>
        <taxon>rosids</taxon>
        <taxon>Vitales</taxon>
        <taxon>Vitaceae</taxon>
        <taxon>Viteae</taxon>
        <taxon>Vitis</taxon>
    </lineage>
</organism>
<dbReference type="InterPro" id="IPR001584">
    <property type="entry name" value="Integrase_cat-core"/>
</dbReference>
<evidence type="ECO:0000256" key="3">
    <source>
        <dbReference type="SAM" id="MobiDB-lite"/>
    </source>
</evidence>
<dbReference type="InterPro" id="IPR013103">
    <property type="entry name" value="RVT_2"/>
</dbReference>
<dbReference type="PANTHER" id="PTHR42648">
    <property type="entry name" value="TRANSPOSASE, PUTATIVE-RELATED"/>
    <property type="match status" value="1"/>
</dbReference>